<dbReference type="Gene3D" id="2.60.40.1120">
    <property type="entry name" value="Carboxypeptidase-like, regulatory domain"/>
    <property type="match status" value="1"/>
</dbReference>
<dbReference type="PROSITE" id="PS52016">
    <property type="entry name" value="TONB_DEPENDENT_REC_3"/>
    <property type="match status" value="1"/>
</dbReference>
<dbReference type="InterPro" id="IPR008969">
    <property type="entry name" value="CarboxyPept-like_regulatory"/>
</dbReference>
<dbReference type="Gene3D" id="2.170.130.10">
    <property type="entry name" value="TonB-dependent receptor, plug domain"/>
    <property type="match status" value="1"/>
</dbReference>
<name>A0ABP3XYQ1_9FLAO</name>
<reference evidence="4" key="1">
    <citation type="journal article" date="2019" name="Int. J. Syst. Evol. Microbiol.">
        <title>The Global Catalogue of Microorganisms (GCM) 10K type strain sequencing project: providing services to taxonomists for standard genome sequencing and annotation.</title>
        <authorList>
            <consortium name="The Broad Institute Genomics Platform"/>
            <consortium name="The Broad Institute Genome Sequencing Center for Infectious Disease"/>
            <person name="Wu L."/>
            <person name="Ma J."/>
        </authorList>
    </citation>
    <scope>NUCLEOTIDE SEQUENCE [LARGE SCALE GENOMIC DNA]</scope>
    <source>
        <strain evidence="4">JCM 16083</strain>
    </source>
</reference>
<keyword evidence="4" id="KW-1185">Reference proteome</keyword>
<evidence type="ECO:0000256" key="1">
    <source>
        <dbReference type="PROSITE-ProRule" id="PRU01360"/>
    </source>
</evidence>
<comment type="subcellular location">
    <subcellularLocation>
        <location evidence="1">Cell outer membrane</location>
        <topology evidence="1">Multi-pass membrane protein</topology>
    </subcellularLocation>
</comment>
<protein>
    <recommendedName>
        <fullName evidence="2">TonB-dependent receptor plug domain-containing protein</fullName>
    </recommendedName>
</protein>
<keyword evidence="1" id="KW-0813">Transport</keyword>
<dbReference type="EMBL" id="BAAAFH010000003">
    <property type="protein sequence ID" value="GAA0874516.1"/>
    <property type="molecule type" value="Genomic_DNA"/>
</dbReference>
<accession>A0ABP3XYQ1</accession>
<proteinExistence type="inferred from homology"/>
<evidence type="ECO:0000313" key="3">
    <source>
        <dbReference type="EMBL" id="GAA0874516.1"/>
    </source>
</evidence>
<dbReference type="Pfam" id="PF13620">
    <property type="entry name" value="CarboxypepD_reg"/>
    <property type="match status" value="1"/>
</dbReference>
<dbReference type="InterPro" id="IPR037066">
    <property type="entry name" value="Plug_dom_sf"/>
</dbReference>
<dbReference type="Pfam" id="PF07715">
    <property type="entry name" value="Plug"/>
    <property type="match status" value="1"/>
</dbReference>
<dbReference type="InterPro" id="IPR012910">
    <property type="entry name" value="Plug_dom"/>
</dbReference>
<keyword evidence="1" id="KW-0998">Cell outer membrane</keyword>
<dbReference type="SUPFAM" id="SSF49464">
    <property type="entry name" value="Carboxypeptidase regulatory domain-like"/>
    <property type="match status" value="1"/>
</dbReference>
<organism evidence="3 4">
    <name type="scientific">Wandonia haliotis</name>
    <dbReference type="NCBI Taxonomy" id="574963"/>
    <lineage>
        <taxon>Bacteria</taxon>
        <taxon>Pseudomonadati</taxon>
        <taxon>Bacteroidota</taxon>
        <taxon>Flavobacteriia</taxon>
        <taxon>Flavobacteriales</taxon>
        <taxon>Crocinitomicaceae</taxon>
        <taxon>Wandonia</taxon>
    </lineage>
</organism>
<sequence length="236" mass="25955">MKRIIFGLALTLGVMANAQENYGEIVGKIIESEEEPIIGARVWVNTGTAILGSVSDHNGRFRISTVPPGTYEVNISFLGDTMRLQNNYVSPNGYCKVPDVIFDPKMLTTVIFIYNNPNEIKLDPGNEHMITLTPLDLKHNVNIQNPADLISNMTSDIQKSEDGELYFRGARKGEMVYLIDGVKTRDISKVPGVAIGGVSVYTGGIPAKYGDTTGGVVVMETKSYFDLYRAWKATQL</sequence>
<dbReference type="Proteomes" id="UP001501126">
    <property type="component" value="Unassembled WGS sequence"/>
</dbReference>
<comment type="similarity">
    <text evidence="1">Belongs to the TonB-dependent receptor family.</text>
</comment>
<feature type="domain" description="TonB-dependent receptor plug" evidence="2">
    <location>
        <begin position="138"/>
        <end position="216"/>
    </location>
</feature>
<dbReference type="RefSeq" id="WP_343785413.1">
    <property type="nucleotide sequence ID" value="NZ_BAAAFH010000003.1"/>
</dbReference>
<gene>
    <name evidence="3" type="ORF">GCM10009118_09240</name>
</gene>
<dbReference type="InterPro" id="IPR039426">
    <property type="entry name" value="TonB-dep_rcpt-like"/>
</dbReference>
<keyword evidence="1" id="KW-1134">Transmembrane beta strand</keyword>
<dbReference type="SUPFAM" id="SSF56935">
    <property type="entry name" value="Porins"/>
    <property type="match status" value="1"/>
</dbReference>
<keyword evidence="1" id="KW-0472">Membrane</keyword>
<evidence type="ECO:0000313" key="4">
    <source>
        <dbReference type="Proteomes" id="UP001501126"/>
    </source>
</evidence>
<keyword evidence="1" id="KW-0812">Transmembrane</keyword>
<evidence type="ECO:0000259" key="2">
    <source>
        <dbReference type="Pfam" id="PF07715"/>
    </source>
</evidence>
<comment type="caution">
    <text evidence="3">The sequence shown here is derived from an EMBL/GenBank/DDBJ whole genome shotgun (WGS) entry which is preliminary data.</text>
</comment>